<dbReference type="Proteomes" id="UP001391051">
    <property type="component" value="Unassembled WGS sequence"/>
</dbReference>
<evidence type="ECO:0000256" key="3">
    <source>
        <dbReference type="PIRNR" id="PIRNR006221"/>
    </source>
</evidence>
<evidence type="ECO:0000256" key="1">
    <source>
        <dbReference type="ARBA" id="ARBA00011961"/>
    </source>
</evidence>
<keyword evidence="3" id="KW-0808">Transferase</keyword>
<dbReference type="EMBL" id="JAQQWE010000006">
    <property type="protein sequence ID" value="KAK7949340.1"/>
    <property type="molecule type" value="Genomic_DNA"/>
</dbReference>
<dbReference type="RefSeq" id="XP_066698846.1">
    <property type="nucleotide sequence ID" value="XM_066846448.1"/>
</dbReference>
<proteinExistence type="inferred from homology"/>
<evidence type="ECO:0000256" key="2">
    <source>
        <dbReference type="ARBA" id="ARBA00048655"/>
    </source>
</evidence>
<accession>A0ABR1Q9Z2</accession>
<sequence length="299" mass="34449">MSGFTGMPPPKKQDMFQVVTIDNEVAKSAKPHGASFWTRTARIVLELPDKTHLRYFMKVATGDVGRGMCEGEFHGVSALHKFVPMGVPRPIAWGTYEADPDTHFYLCDFIDMIEELPDIRKFSAMLAKLHHDSMVSETAPDKFGFPVVTYEGAMYQDVTWCDTWEESFLLHMKAFIDQERKSQGPSKDLDRLLPPYMEKVIPRLLRPLQSHDRNIKPVLVHGDIWYGNIGTNADTGDAIMFDPSVFWGHNEYDLDNMNVPRYRLGRHWMREYHKHFPISSPEEDYEDRIAIYAMQVTSG</sequence>
<dbReference type="Pfam" id="PF03881">
    <property type="entry name" value="Fructosamin_kin"/>
    <property type="match status" value="1"/>
</dbReference>
<evidence type="ECO:0000313" key="5">
    <source>
        <dbReference type="Proteomes" id="UP001391051"/>
    </source>
</evidence>
<comment type="catalytic activity">
    <reaction evidence="2">
        <text>N(6)-D-ribulosyl-L-lysyl-[protein] + ATP = N(6)-(3-O-phospho-D-ribulosyl)-L-lysyl-[protein] + ADP + H(+)</text>
        <dbReference type="Rhea" id="RHEA:48432"/>
        <dbReference type="Rhea" id="RHEA-COMP:12103"/>
        <dbReference type="Rhea" id="RHEA-COMP:12104"/>
        <dbReference type="ChEBI" id="CHEBI:15378"/>
        <dbReference type="ChEBI" id="CHEBI:30616"/>
        <dbReference type="ChEBI" id="CHEBI:90418"/>
        <dbReference type="ChEBI" id="CHEBI:90420"/>
        <dbReference type="ChEBI" id="CHEBI:456216"/>
        <dbReference type="EC" id="2.7.1.172"/>
    </reaction>
    <physiologicalReaction direction="left-to-right" evidence="2">
        <dbReference type="Rhea" id="RHEA:48433"/>
    </physiologicalReaction>
</comment>
<name>A0ABR1Q9Z2_9PEZI</name>
<reference evidence="4 5" key="1">
    <citation type="submission" date="2023-01" db="EMBL/GenBank/DDBJ databases">
        <title>Analysis of 21 Apiospora genomes using comparative genomics revels a genus with tremendous synthesis potential of carbohydrate active enzymes and secondary metabolites.</title>
        <authorList>
            <person name="Sorensen T."/>
        </authorList>
    </citation>
    <scope>NUCLEOTIDE SEQUENCE [LARGE SCALE GENOMIC DNA]</scope>
    <source>
        <strain evidence="4 5">CBS 24483</strain>
    </source>
</reference>
<gene>
    <name evidence="4" type="ORF">PG986_010226</name>
</gene>
<dbReference type="EC" id="2.7.1.172" evidence="1"/>
<dbReference type="PANTHER" id="PTHR12149">
    <property type="entry name" value="FRUCTOSAMINE 3 KINASE-RELATED PROTEIN"/>
    <property type="match status" value="1"/>
</dbReference>
<comment type="caution">
    <text evidence="4">The sequence shown here is derived from an EMBL/GenBank/DDBJ whole genome shotgun (WGS) entry which is preliminary data.</text>
</comment>
<evidence type="ECO:0000313" key="4">
    <source>
        <dbReference type="EMBL" id="KAK7949340.1"/>
    </source>
</evidence>
<dbReference type="GeneID" id="92079510"/>
<comment type="similarity">
    <text evidence="3">Belongs to the fructosamine kinase family.</text>
</comment>
<protein>
    <recommendedName>
        <fullName evidence="1">protein-ribulosamine 3-kinase</fullName>
        <ecNumber evidence="1">2.7.1.172</ecNumber>
    </recommendedName>
</protein>
<dbReference type="PIRSF" id="PIRSF006221">
    <property type="entry name" value="Ketosamine-3-kinase"/>
    <property type="match status" value="1"/>
</dbReference>
<keyword evidence="5" id="KW-1185">Reference proteome</keyword>
<dbReference type="PANTHER" id="PTHR12149:SF8">
    <property type="entry name" value="PROTEIN-RIBULOSAMINE 3-KINASE"/>
    <property type="match status" value="1"/>
</dbReference>
<dbReference type="Gene3D" id="3.90.1200.10">
    <property type="match status" value="1"/>
</dbReference>
<dbReference type="InterPro" id="IPR011009">
    <property type="entry name" value="Kinase-like_dom_sf"/>
</dbReference>
<keyword evidence="3" id="KW-0418">Kinase</keyword>
<dbReference type="InterPro" id="IPR016477">
    <property type="entry name" value="Fructo-/Ketosamine-3-kinase"/>
</dbReference>
<dbReference type="SUPFAM" id="SSF56112">
    <property type="entry name" value="Protein kinase-like (PK-like)"/>
    <property type="match status" value="1"/>
</dbReference>
<organism evidence="4 5">
    <name type="scientific">Apiospora aurea</name>
    <dbReference type="NCBI Taxonomy" id="335848"/>
    <lineage>
        <taxon>Eukaryota</taxon>
        <taxon>Fungi</taxon>
        <taxon>Dikarya</taxon>
        <taxon>Ascomycota</taxon>
        <taxon>Pezizomycotina</taxon>
        <taxon>Sordariomycetes</taxon>
        <taxon>Xylariomycetidae</taxon>
        <taxon>Amphisphaeriales</taxon>
        <taxon>Apiosporaceae</taxon>
        <taxon>Apiospora</taxon>
    </lineage>
</organism>